<reference evidence="2 3" key="1">
    <citation type="submission" date="2020-07" db="EMBL/GenBank/DDBJ databases">
        <title>Sequencing the genomes of 1000 actinobacteria strains.</title>
        <authorList>
            <person name="Klenk H.-P."/>
        </authorList>
    </citation>
    <scope>NUCLEOTIDE SEQUENCE [LARGE SCALE GENOMIC DNA]</scope>
    <source>
        <strain evidence="2 3">DSM 45975</strain>
    </source>
</reference>
<evidence type="ECO:0000259" key="1">
    <source>
        <dbReference type="Pfam" id="PF01593"/>
    </source>
</evidence>
<dbReference type="EMBL" id="JACGWZ010000008">
    <property type="protein sequence ID" value="MBA8827505.1"/>
    <property type="molecule type" value="Genomic_DNA"/>
</dbReference>
<proteinExistence type="predicted"/>
<dbReference type="RefSeq" id="WP_182546675.1">
    <property type="nucleotide sequence ID" value="NZ_JACGWZ010000008.1"/>
</dbReference>
<gene>
    <name evidence="2" type="ORF">FHX42_004901</name>
</gene>
<dbReference type="PRINTS" id="PR00419">
    <property type="entry name" value="ADXRDTASE"/>
</dbReference>
<name>A0A839E6J3_9PSEU</name>
<dbReference type="AlphaFoldDB" id="A0A839E6J3"/>
<evidence type="ECO:0000313" key="2">
    <source>
        <dbReference type="EMBL" id="MBA8827505.1"/>
    </source>
</evidence>
<dbReference type="GO" id="GO:0097621">
    <property type="term" value="F:monoamine oxidase activity"/>
    <property type="evidence" value="ECO:0007669"/>
    <property type="project" value="UniProtKB-EC"/>
</dbReference>
<dbReference type="SUPFAM" id="SSF51905">
    <property type="entry name" value="FAD/NAD(P)-binding domain"/>
    <property type="match status" value="1"/>
</dbReference>
<organism evidence="2 3">
    <name type="scientific">Halosaccharopolyspora lacisalsi</name>
    <dbReference type="NCBI Taxonomy" id="1000566"/>
    <lineage>
        <taxon>Bacteria</taxon>
        <taxon>Bacillati</taxon>
        <taxon>Actinomycetota</taxon>
        <taxon>Actinomycetes</taxon>
        <taxon>Pseudonocardiales</taxon>
        <taxon>Pseudonocardiaceae</taxon>
        <taxon>Halosaccharopolyspora</taxon>
    </lineage>
</organism>
<dbReference type="InterPro" id="IPR002937">
    <property type="entry name" value="Amino_oxidase"/>
</dbReference>
<dbReference type="Gene3D" id="3.50.50.60">
    <property type="entry name" value="FAD/NAD(P)-binding domain"/>
    <property type="match status" value="1"/>
</dbReference>
<dbReference type="Pfam" id="PF01593">
    <property type="entry name" value="Amino_oxidase"/>
    <property type="match status" value="1"/>
</dbReference>
<feature type="domain" description="Amine oxidase" evidence="1">
    <location>
        <begin position="16"/>
        <end position="405"/>
    </location>
</feature>
<keyword evidence="2" id="KW-0560">Oxidoreductase</keyword>
<dbReference type="Proteomes" id="UP000569329">
    <property type="component" value="Unassembled WGS sequence"/>
</dbReference>
<protein>
    <submittedName>
        <fullName evidence="2">Monoamine oxidase</fullName>
        <ecNumber evidence="2">1.4.3.4</ecNumber>
    </submittedName>
</protein>
<sequence>MGAEFFDVVVIGAGAAGLACARELLKSDLRVVVHEARDRIGGRIMTYHPRGGHLPVELGAQVVHGEHNSLWTSIGGSWTTTSFSDAAATAVVDGASRPMSALARWPNPPWSIDDRLRDVGERSLTVRRWLASLELHEREGAVAAEWLRQTWAADLAELDARGAAACRTGSRVGSGQYCLSAGYDAVIEALAEGTDVRLGTPAWEVDRSRKYATVTGPTGSVRARAVVVTAPPPVITRGTLRIDRLPVVKHAAATGLGLGDALSVVVTTSVLAPDTTVVFDADTACGFLRATAASPHVCLVCKGPSAEKLRSVATSRSGLAELLARALPWTSRADIIDVRIADWGGDPYVTGAFTFPRNGAVSDASHWAEPVADTIFFAGEATCGPAEAGSVHGAYESGRRAGRQVQEALECSAATH</sequence>
<dbReference type="EC" id="1.4.3.4" evidence="2"/>
<dbReference type="InterPro" id="IPR050281">
    <property type="entry name" value="Flavin_monoamine_oxidase"/>
</dbReference>
<comment type="caution">
    <text evidence="2">The sequence shown here is derived from an EMBL/GenBank/DDBJ whole genome shotgun (WGS) entry which is preliminary data.</text>
</comment>
<evidence type="ECO:0000313" key="3">
    <source>
        <dbReference type="Proteomes" id="UP000569329"/>
    </source>
</evidence>
<accession>A0A839E6J3</accession>
<dbReference type="PANTHER" id="PTHR10742">
    <property type="entry name" value="FLAVIN MONOAMINE OXIDASE"/>
    <property type="match status" value="1"/>
</dbReference>
<dbReference type="InterPro" id="IPR036188">
    <property type="entry name" value="FAD/NAD-bd_sf"/>
</dbReference>
<dbReference type="PANTHER" id="PTHR10742:SF410">
    <property type="entry name" value="LYSINE-SPECIFIC HISTONE DEMETHYLASE 2"/>
    <property type="match status" value="1"/>
</dbReference>
<keyword evidence="3" id="KW-1185">Reference proteome</keyword>